<evidence type="ECO:0000259" key="14">
    <source>
        <dbReference type="Pfam" id="PF00593"/>
    </source>
</evidence>
<proteinExistence type="inferred from homology"/>
<keyword evidence="17" id="KW-1185">Reference proteome</keyword>
<keyword evidence="9 11" id="KW-0472">Membrane</keyword>
<keyword evidence="5 11" id="KW-0812">Transmembrane</keyword>
<evidence type="ECO:0000256" key="7">
    <source>
        <dbReference type="ARBA" id="ARBA00023065"/>
    </source>
</evidence>
<dbReference type="Proteomes" id="UP000298050">
    <property type="component" value="Unassembled WGS sequence"/>
</dbReference>
<sequence>MRRGFSVKHSPSGRSAPLLFSTLALAALAAPGSSAASNQAMGGDSPGEQKDIEVVRVVGEKVERSLKETTSSVAVISEDTLNALRSYTVSSLLSEIPNVIVTTGSAPNIRGVTGNGSAGGFNSITGGAKPRVSTLIDGVAEPFVADLTGDSGIWDIEQIEVFRGPQSTSNGRNSIGGMVYIQTKDPTFEWEGAGRVGYRDQDEYLDGAVMLSGPLVDDILAFRVAAQALNADTITDDRGFDSNPPDYDLDEIETRRLKTKLLWTPTTDLRVLLTYSGNNEQGDTGRVLYSAKDPWAYERIFFRDIETDSDTTSARIDYSFSERFSLEVLAAYTDYQWGFDSYEADPALEQQLVFDQQDITLDARLHAGQAGDSVYGFLGLAYFEREQDFESTGAYLYIGDDSSDAAALYGEVTWAINDRLRLTGGLRVEREQQQRYFNYISFERASDLDTDETITLPKIELQYDLDLHTTVGLSARKGYNAPGGAFAFASGNYYYFDEESVYTYEASLRGGWFDNRLNLAGNLFYNDYDGYQALNSLREISNMDAVETYGLELQAEALLTPDLALSLGLGLLETEIKDGGAAYPAVNGNELSNAPAITGSLDLYYTFSSAFGAGAQVRYVDEYYGDLENSDERVAGDYYLARAYADITLDHWSISAYVNNLTDEEAFTVREPPGRSAADGYVAFVDPRTVGVTVTYHFF</sequence>
<dbReference type="PANTHER" id="PTHR32552">
    <property type="entry name" value="FERRICHROME IRON RECEPTOR-RELATED"/>
    <property type="match status" value="1"/>
</dbReference>
<dbReference type="GO" id="GO:0009279">
    <property type="term" value="C:cell outer membrane"/>
    <property type="evidence" value="ECO:0007669"/>
    <property type="project" value="UniProtKB-SubCell"/>
</dbReference>
<dbReference type="InterPro" id="IPR039426">
    <property type="entry name" value="TonB-dep_rcpt-like"/>
</dbReference>
<gene>
    <name evidence="16" type="ORF">E4634_10145</name>
</gene>
<evidence type="ECO:0000313" key="16">
    <source>
        <dbReference type="EMBL" id="TGD73385.1"/>
    </source>
</evidence>
<feature type="signal peptide" evidence="13">
    <location>
        <begin position="1"/>
        <end position="26"/>
    </location>
</feature>
<feature type="domain" description="TonB-dependent receptor-like beta-barrel" evidence="14">
    <location>
        <begin position="272"/>
        <end position="661"/>
    </location>
</feature>
<name>A0A4Z0M274_9GAMM</name>
<comment type="caution">
    <text evidence="16">The sequence shown here is derived from an EMBL/GenBank/DDBJ whole genome shotgun (WGS) entry which is preliminary data.</text>
</comment>
<dbReference type="InterPro" id="IPR036942">
    <property type="entry name" value="Beta-barrel_TonB_sf"/>
</dbReference>
<feature type="domain" description="TonB-dependent receptor plug" evidence="15">
    <location>
        <begin position="66"/>
        <end position="177"/>
    </location>
</feature>
<keyword evidence="6" id="KW-0408">Iron</keyword>
<keyword evidence="8 12" id="KW-0798">TonB box</keyword>
<keyword evidence="4" id="KW-0410">Iron transport</keyword>
<dbReference type="Gene3D" id="2.40.170.20">
    <property type="entry name" value="TonB-dependent receptor, beta-barrel domain"/>
    <property type="match status" value="1"/>
</dbReference>
<dbReference type="Pfam" id="PF00593">
    <property type="entry name" value="TonB_dep_Rec_b-barrel"/>
    <property type="match status" value="1"/>
</dbReference>
<dbReference type="OrthoDB" id="7051185at2"/>
<evidence type="ECO:0000256" key="1">
    <source>
        <dbReference type="ARBA" id="ARBA00004571"/>
    </source>
</evidence>
<dbReference type="GO" id="GO:0006826">
    <property type="term" value="P:iron ion transport"/>
    <property type="evidence" value="ECO:0007669"/>
    <property type="project" value="UniProtKB-KW"/>
</dbReference>
<evidence type="ECO:0000256" key="11">
    <source>
        <dbReference type="PROSITE-ProRule" id="PRU01360"/>
    </source>
</evidence>
<evidence type="ECO:0000256" key="3">
    <source>
        <dbReference type="ARBA" id="ARBA00022452"/>
    </source>
</evidence>
<dbReference type="AlphaFoldDB" id="A0A4Z0M274"/>
<keyword evidence="16" id="KW-0675">Receptor</keyword>
<evidence type="ECO:0000256" key="6">
    <source>
        <dbReference type="ARBA" id="ARBA00023004"/>
    </source>
</evidence>
<dbReference type="InterPro" id="IPR012910">
    <property type="entry name" value="Plug_dom"/>
</dbReference>
<evidence type="ECO:0000256" key="8">
    <source>
        <dbReference type="ARBA" id="ARBA00023077"/>
    </source>
</evidence>
<evidence type="ECO:0000256" key="9">
    <source>
        <dbReference type="ARBA" id="ARBA00023136"/>
    </source>
</evidence>
<dbReference type="SUPFAM" id="SSF56935">
    <property type="entry name" value="Porins"/>
    <property type="match status" value="1"/>
</dbReference>
<accession>A0A4Z0M274</accession>
<evidence type="ECO:0000256" key="10">
    <source>
        <dbReference type="ARBA" id="ARBA00023237"/>
    </source>
</evidence>
<comment type="subcellular location">
    <subcellularLocation>
        <location evidence="1 11">Cell outer membrane</location>
        <topology evidence="1 11">Multi-pass membrane protein</topology>
    </subcellularLocation>
</comment>
<evidence type="ECO:0000256" key="12">
    <source>
        <dbReference type="RuleBase" id="RU003357"/>
    </source>
</evidence>
<evidence type="ECO:0000256" key="5">
    <source>
        <dbReference type="ARBA" id="ARBA00022692"/>
    </source>
</evidence>
<evidence type="ECO:0000256" key="2">
    <source>
        <dbReference type="ARBA" id="ARBA00022448"/>
    </source>
</evidence>
<dbReference type="PROSITE" id="PS52016">
    <property type="entry name" value="TONB_DEPENDENT_REC_3"/>
    <property type="match status" value="1"/>
</dbReference>
<dbReference type="InterPro" id="IPR000531">
    <property type="entry name" value="Beta-barrel_TonB"/>
</dbReference>
<comment type="similarity">
    <text evidence="11 12">Belongs to the TonB-dependent receptor family.</text>
</comment>
<feature type="chain" id="PRO_5021315378" evidence="13">
    <location>
        <begin position="27"/>
        <end position="699"/>
    </location>
</feature>
<evidence type="ECO:0000259" key="15">
    <source>
        <dbReference type="Pfam" id="PF07715"/>
    </source>
</evidence>
<reference evidence="16 17" key="1">
    <citation type="submission" date="2019-04" db="EMBL/GenBank/DDBJ databases">
        <title>Taxonomy of novel Haliea sp. from mangrove soil of West Coast of India.</title>
        <authorList>
            <person name="Verma A."/>
            <person name="Kumar P."/>
            <person name="Krishnamurthi S."/>
        </authorList>
    </citation>
    <scope>NUCLEOTIDE SEQUENCE [LARGE SCALE GENOMIC DNA]</scope>
    <source>
        <strain evidence="16 17">SAOS-164</strain>
    </source>
</reference>
<evidence type="ECO:0000256" key="4">
    <source>
        <dbReference type="ARBA" id="ARBA00022496"/>
    </source>
</evidence>
<keyword evidence="7" id="KW-0406">Ion transport</keyword>
<organism evidence="16 17">
    <name type="scientific">Mangrovimicrobium sediminis</name>
    <dbReference type="NCBI Taxonomy" id="2562682"/>
    <lineage>
        <taxon>Bacteria</taxon>
        <taxon>Pseudomonadati</taxon>
        <taxon>Pseudomonadota</taxon>
        <taxon>Gammaproteobacteria</taxon>
        <taxon>Cellvibrionales</taxon>
        <taxon>Halieaceae</taxon>
        <taxon>Mangrovimicrobium</taxon>
    </lineage>
</organism>
<protein>
    <submittedName>
        <fullName evidence="16">TonB-dependent receptor</fullName>
    </submittedName>
</protein>
<keyword evidence="2 11" id="KW-0813">Transport</keyword>
<keyword evidence="10 11" id="KW-0998">Cell outer membrane</keyword>
<dbReference type="Pfam" id="PF07715">
    <property type="entry name" value="Plug"/>
    <property type="match status" value="1"/>
</dbReference>
<evidence type="ECO:0000313" key="17">
    <source>
        <dbReference type="Proteomes" id="UP000298050"/>
    </source>
</evidence>
<keyword evidence="3 11" id="KW-1134">Transmembrane beta strand</keyword>
<evidence type="ECO:0000256" key="13">
    <source>
        <dbReference type="SAM" id="SignalP"/>
    </source>
</evidence>
<dbReference type="PANTHER" id="PTHR32552:SF81">
    <property type="entry name" value="TONB-DEPENDENT OUTER MEMBRANE RECEPTOR"/>
    <property type="match status" value="1"/>
</dbReference>
<keyword evidence="13" id="KW-0732">Signal</keyword>
<dbReference type="EMBL" id="SRLE01000007">
    <property type="protein sequence ID" value="TGD73385.1"/>
    <property type="molecule type" value="Genomic_DNA"/>
</dbReference>